<feature type="non-terminal residue" evidence="1">
    <location>
        <position position="1"/>
    </location>
</feature>
<keyword evidence="2" id="KW-1185">Reference proteome</keyword>
<evidence type="ECO:0000313" key="2">
    <source>
        <dbReference type="Proteomes" id="UP001183824"/>
    </source>
</evidence>
<sequence>VRVYAATASLLGAGGVLLNGDHFRFDCRSPTLRRRAAAHDETTQRRAHASGAATWDNWWGTARARPGAAPLAALRDQRFANRPSPPSTAVDFHLSALTQAGFAEVDTVWQLLDDYVVLGVK</sequence>
<comment type="caution">
    <text evidence="1">The sequence shown here is derived from an EMBL/GenBank/DDBJ whole genome shotgun (WGS) entry which is preliminary data.</text>
</comment>
<proteinExistence type="predicted"/>
<evidence type="ECO:0008006" key="3">
    <source>
        <dbReference type="Google" id="ProtNLM"/>
    </source>
</evidence>
<gene>
    <name evidence="1" type="ORF">RNB18_52060</name>
</gene>
<protein>
    <recommendedName>
        <fullName evidence="3">Methyltransferase</fullName>
    </recommendedName>
</protein>
<organism evidence="1 2">
    <name type="scientific">Streptomyces doebereineriae</name>
    <dbReference type="NCBI Taxonomy" id="3075528"/>
    <lineage>
        <taxon>Bacteria</taxon>
        <taxon>Bacillati</taxon>
        <taxon>Actinomycetota</taxon>
        <taxon>Actinomycetes</taxon>
        <taxon>Kitasatosporales</taxon>
        <taxon>Streptomycetaceae</taxon>
        <taxon>Streptomyces</taxon>
    </lineage>
</organism>
<dbReference type="Proteomes" id="UP001183824">
    <property type="component" value="Unassembled WGS sequence"/>
</dbReference>
<name>A0ABU2VTK1_9ACTN</name>
<reference evidence="2" key="1">
    <citation type="submission" date="2023-07" db="EMBL/GenBank/DDBJ databases">
        <title>30 novel species of actinomycetes from the DSMZ collection.</title>
        <authorList>
            <person name="Nouioui I."/>
        </authorList>
    </citation>
    <scope>NUCLEOTIDE SEQUENCE [LARGE SCALE GENOMIC DNA]</scope>
    <source>
        <strain evidence="2">DSM 41640</strain>
    </source>
</reference>
<dbReference type="EMBL" id="JAVREZ010000315">
    <property type="protein sequence ID" value="MDT0488590.1"/>
    <property type="molecule type" value="Genomic_DNA"/>
</dbReference>
<evidence type="ECO:0000313" key="1">
    <source>
        <dbReference type="EMBL" id="MDT0488590.1"/>
    </source>
</evidence>
<accession>A0ABU2VTK1</accession>